<evidence type="ECO:0000313" key="3">
    <source>
        <dbReference type="EMBL" id="KAF0685183.1"/>
    </source>
</evidence>
<dbReference type="GO" id="GO:0034976">
    <property type="term" value="P:response to endoplasmic reticulum stress"/>
    <property type="evidence" value="ECO:0007669"/>
    <property type="project" value="TreeGrafter"/>
</dbReference>
<proteinExistence type="inferred from homology"/>
<dbReference type="AlphaFoldDB" id="A0A485LN41"/>
<dbReference type="GO" id="GO:0005783">
    <property type="term" value="C:endoplasmic reticulum"/>
    <property type="evidence" value="ECO:0007669"/>
    <property type="project" value="TreeGrafter"/>
</dbReference>
<name>A0A485LN41_9STRA</name>
<dbReference type="Pfam" id="PF13848">
    <property type="entry name" value="Thioredoxin_6"/>
    <property type="match status" value="1"/>
</dbReference>
<reference evidence="4 5" key="1">
    <citation type="submission" date="2019-03" db="EMBL/GenBank/DDBJ databases">
        <authorList>
            <person name="Gaulin E."/>
            <person name="Dumas B."/>
        </authorList>
    </citation>
    <scope>NUCLEOTIDE SEQUENCE [LARGE SCALE GENOMIC DNA]</scope>
    <source>
        <strain evidence="4">CBS 568.67</strain>
    </source>
</reference>
<dbReference type="InterPro" id="IPR036249">
    <property type="entry name" value="Thioredoxin-like_sf"/>
</dbReference>
<dbReference type="EMBL" id="VJMH01007216">
    <property type="protein sequence ID" value="KAF0685183.1"/>
    <property type="molecule type" value="Genomic_DNA"/>
</dbReference>
<dbReference type="SUPFAM" id="SSF52833">
    <property type="entry name" value="Thioredoxin-like"/>
    <property type="match status" value="3"/>
</dbReference>
<keyword evidence="2" id="KW-0732">Signal</keyword>
<evidence type="ECO:0000313" key="4">
    <source>
        <dbReference type="EMBL" id="VFT99535.1"/>
    </source>
</evidence>
<protein>
    <submittedName>
        <fullName evidence="4">Aste57867_22885 protein</fullName>
    </submittedName>
</protein>
<feature type="chain" id="PRO_5036116618" evidence="2">
    <location>
        <begin position="22"/>
        <end position="616"/>
    </location>
</feature>
<dbReference type="CDD" id="cd02961">
    <property type="entry name" value="PDI_a_family"/>
    <property type="match status" value="1"/>
</dbReference>
<reference evidence="3" key="2">
    <citation type="submission" date="2019-06" db="EMBL/GenBank/DDBJ databases">
        <title>Genomics analysis of Aphanomyces spp. identifies a new class of oomycete effector associated with host adaptation.</title>
        <authorList>
            <person name="Gaulin E."/>
        </authorList>
    </citation>
    <scope>NUCLEOTIDE SEQUENCE</scope>
    <source>
        <strain evidence="3">CBS 578.67</strain>
    </source>
</reference>
<sequence>MKTPFLLLAVGLALNGHSVYGDPAAAAAAAAANFEAKMADQAKNLHKFMPNPTGPGFRDKGMTGEAEFQQMDRFGIPDLHNPTTHELTDLNFDMNIEGEKYVAVLFYHPKMEEYEYYALHWEKASMELAENLKSYTTATINMARFDVSEPEHQDIVDTYAVSTERPEMRLFFNGTQLMPIQCPVSHQDIRQFIIAQTVTSMTFLADDAELKKWKRRKVFNQANIKFLAHIEDPALLTAYKSVASTLKAKVQFAYVQSLDLLRTGSGMEDAAPGSVFLLRDFNSPKVVAFPASDLSLESFVSFIEAHNMPLLTDMADKDEYKIRTFLEHKKKYRALAFFKTADALKAATPALEALAREFHDDVLVAYTVEDPEDAMNFDYQFWNVPSDKPALLMVHMKRDRKFILSSEAAHDLENMRKHVKDVLEMRAHAELKSQTAPPHNTGLVRVVVTKTWKDEVMRNKEQDVLVLLTKGDAHPPSRWMSHHVERFAKVWRREKKLLVAKMDLSQNDLLELSDADWTQLPRLLYVPRTHKALDMHLDVAYPTMEQLMTFVKTHQSTALQVDEKVWTRLDAEDKELLAKHRGAAGKANHGEHIEAPDEILKELEEELKGLKAHDEL</sequence>
<evidence type="ECO:0000313" key="5">
    <source>
        <dbReference type="Proteomes" id="UP000332933"/>
    </source>
</evidence>
<dbReference type="GO" id="GO:0003756">
    <property type="term" value="F:protein disulfide isomerase activity"/>
    <property type="evidence" value="ECO:0007669"/>
    <property type="project" value="TreeGrafter"/>
</dbReference>
<gene>
    <name evidence="4" type="primary">Aste57867_22885</name>
    <name evidence="3" type="ORF">As57867_022814</name>
    <name evidence="4" type="ORF">ASTE57867_22885</name>
</gene>
<organism evidence="4 5">
    <name type="scientific">Aphanomyces stellatus</name>
    <dbReference type="NCBI Taxonomy" id="120398"/>
    <lineage>
        <taxon>Eukaryota</taxon>
        <taxon>Sar</taxon>
        <taxon>Stramenopiles</taxon>
        <taxon>Oomycota</taxon>
        <taxon>Saprolegniomycetes</taxon>
        <taxon>Saprolegniales</taxon>
        <taxon>Verrucalvaceae</taxon>
        <taxon>Aphanomyces</taxon>
    </lineage>
</organism>
<dbReference type="EMBL" id="CAADRA010007242">
    <property type="protein sequence ID" value="VFT99535.1"/>
    <property type="molecule type" value="Genomic_DNA"/>
</dbReference>
<dbReference type="OrthoDB" id="427280at2759"/>
<accession>A0A485LN41</accession>
<comment type="similarity">
    <text evidence="1">Belongs to the protein disulfide isomerase family.</text>
</comment>
<dbReference type="PANTHER" id="PTHR18929">
    <property type="entry name" value="PROTEIN DISULFIDE ISOMERASE"/>
    <property type="match status" value="1"/>
</dbReference>
<keyword evidence="5" id="KW-1185">Reference proteome</keyword>
<dbReference type="GO" id="GO:0006457">
    <property type="term" value="P:protein folding"/>
    <property type="evidence" value="ECO:0007669"/>
    <property type="project" value="TreeGrafter"/>
</dbReference>
<dbReference type="PANTHER" id="PTHR18929:SF240">
    <property type="entry name" value="PROTEIN DISULFIDE-ISOMERASE"/>
    <property type="match status" value="1"/>
</dbReference>
<feature type="signal peptide" evidence="2">
    <location>
        <begin position="1"/>
        <end position="21"/>
    </location>
</feature>
<evidence type="ECO:0000256" key="1">
    <source>
        <dbReference type="ARBA" id="ARBA00006347"/>
    </source>
</evidence>
<evidence type="ECO:0000256" key="2">
    <source>
        <dbReference type="SAM" id="SignalP"/>
    </source>
</evidence>
<dbReference type="Gene3D" id="3.40.30.10">
    <property type="entry name" value="Glutaredoxin"/>
    <property type="match status" value="3"/>
</dbReference>
<dbReference type="Proteomes" id="UP000332933">
    <property type="component" value="Unassembled WGS sequence"/>
</dbReference>